<evidence type="ECO:0000313" key="1">
    <source>
        <dbReference type="EMBL" id="KKL17088.1"/>
    </source>
</evidence>
<protein>
    <submittedName>
        <fullName evidence="1">Uncharacterized protein</fullName>
    </submittedName>
</protein>
<gene>
    <name evidence="1" type="ORF">LCGC14_2489030</name>
</gene>
<proteinExistence type="predicted"/>
<feature type="non-terminal residue" evidence="1">
    <location>
        <position position="1"/>
    </location>
</feature>
<dbReference type="EMBL" id="LAZR01039404">
    <property type="protein sequence ID" value="KKL17088.1"/>
    <property type="molecule type" value="Genomic_DNA"/>
</dbReference>
<name>A0A0F9DZ26_9ZZZZ</name>
<comment type="caution">
    <text evidence="1">The sequence shown here is derived from an EMBL/GenBank/DDBJ whole genome shotgun (WGS) entry which is preliminary data.</text>
</comment>
<reference evidence="1" key="1">
    <citation type="journal article" date="2015" name="Nature">
        <title>Complex archaea that bridge the gap between prokaryotes and eukaryotes.</title>
        <authorList>
            <person name="Spang A."/>
            <person name="Saw J.H."/>
            <person name="Jorgensen S.L."/>
            <person name="Zaremba-Niedzwiedzka K."/>
            <person name="Martijn J."/>
            <person name="Lind A.E."/>
            <person name="van Eijk R."/>
            <person name="Schleper C."/>
            <person name="Guy L."/>
            <person name="Ettema T.J."/>
        </authorList>
    </citation>
    <scope>NUCLEOTIDE SEQUENCE</scope>
</reference>
<organism evidence="1">
    <name type="scientific">marine sediment metagenome</name>
    <dbReference type="NCBI Taxonomy" id="412755"/>
    <lineage>
        <taxon>unclassified sequences</taxon>
        <taxon>metagenomes</taxon>
        <taxon>ecological metagenomes</taxon>
    </lineage>
</organism>
<sequence length="95" mass="10462">GQGSPWMNTSDIVNPVPYMIDLFPGAGWLVDVGGNFRRTPEIPANPSENLIRWIPAGLTGQAIGTIGGEGGDWWEMIFDGTRGWFWNPGYKLRAL</sequence>
<accession>A0A0F9DZ26</accession>
<dbReference type="AlphaFoldDB" id="A0A0F9DZ26"/>